<gene>
    <name evidence="1" type="ORF">WJL_2545</name>
</gene>
<dbReference type="Proteomes" id="UP000050511">
    <property type="component" value="Unassembled WGS sequence"/>
</dbReference>
<sequence>MLVDQFKTASKKNWHLSDQFMNVLAQLSSYDTADHKWAVEIGDYDNDSEKFIIDNSTYRQQVSPEDWPRIMQERALYQVLVQIRPVPFTDFTANEQILANERTTVLKQAARLAYFDFTEKEICDLLTVNRNYLKINRTEFKQWKDWYAKHYVETN</sequence>
<accession>A0A837P361</accession>
<proteinExistence type="predicted"/>
<dbReference type="AlphaFoldDB" id="A0A837P361"/>
<evidence type="ECO:0000313" key="2">
    <source>
        <dbReference type="Proteomes" id="UP000050511"/>
    </source>
</evidence>
<protein>
    <submittedName>
        <fullName evidence="1">Uncharacterized protein</fullName>
    </submittedName>
</protein>
<organism evidence="1 2">
    <name type="scientific">Lactiplantibacillus plantarum WJL</name>
    <dbReference type="NCBI Taxonomy" id="1350466"/>
    <lineage>
        <taxon>Bacteria</taxon>
        <taxon>Bacillati</taxon>
        <taxon>Bacillota</taxon>
        <taxon>Bacilli</taxon>
        <taxon>Lactobacillales</taxon>
        <taxon>Lactobacillaceae</taxon>
        <taxon>Lactiplantibacillus</taxon>
    </lineage>
</organism>
<dbReference type="EMBL" id="LKLZ01000011">
    <property type="protein sequence ID" value="KPN42059.1"/>
    <property type="molecule type" value="Genomic_DNA"/>
</dbReference>
<reference evidence="1 2" key="1">
    <citation type="submission" date="2015-10" db="EMBL/GenBank/DDBJ databases">
        <title>Resequencing of Lactobacillus plantarum WJL strain genome.</title>
        <authorList>
            <person name="Martino M.E."/>
        </authorList>
    </citation>
    <scope>NUCLEOTIDE SEQUENCE [LARGE SCALE GENOMIC DNA]</scope>
    <source>
        <strain evidence="1 2">WJL</strain>
    </source>
</reference>
<name>A0A837P361_LACPN</name>
<dbReference type="RefSeq" id="WP_022638692.1">
    <property type="nucleotide sequence ID" value="NZ_AUTE01000048.1"/>
</dbReference>
<comment type="caution">
    <text evidence="1">The sequence shown here is derived from an EMBL/GenBank/DDBJ whole genome shotgun (WGS) entry which is preliminary data.</text>
</comment>
<evidence type="ECO:0000313" key="1">
    <source>
        <dbReference type="EMBL" id="KPN42059.1"/>
    </source>
</evidence>